<dbReference type="Proteomes" id="UP000433737">
    <property type="component" value="Unassembled WGS sequence"/>
</dbReference>
<comment type="caution">
    <text evidence="1">The sequence shown here is derived from an EMBL/GenBank/DDBJ whole genome shotgun (WGS) entry which is preliminary data.</text>
</comment>
<dbReference type="EMBL" id="CABWMH010000008">
    <property type="protein sequence ID" value="VXB54743.1"/>
    <property type="molecule type" value="Genomic_DNA"/>
</dbReference>
<protein>
    <submittedName>
        <fullName evidence="1">Uncharacterized protein</fullName>
    </submittedName>
</protein>
<reference evidence="1 2" key="1">
    <citation type="submission" date="2019-10" db="EMBL/GenBank/DDBJ databases">
        <authorList>
            <person name="Karimi E."/>
        </authorList>
    </citation>
    <scope>NUCLEOTIDE SEQUENCE [LARGE SCALE GENOMIC DNA]</scope>
    <source>
        <strain evidence="1">Pantoea sp. 111</strain>
    </source>
</reference>
<proteinExistence type="predicted"/>
<evidence type="ECO:0000313" key="2">
    <source>
        <dbReference type="Proteomes" id="UP000433737"/>
    </source>
</evidence>
<name>A0AAX3J3N7_9GAMM</name>
<dbReference type="AlphaFoldDB" id="A0AAX3J3N7"/>
<sequence>MLCYREREPITLQQTLSDENAVSLIVALRGGAKEPSCGVNRGVRHIPPLSIAARINDAGNTVAIRAVSATLAASAGGARRLRRE</sequence>
<gene>
    <name evidence="1" type="ORF">PANT111_160052</name>
</gene>
<evidence type="ECO:0000313" key="1">
    <source>
        <dbReference type="EMBL" id="VXB54743.1"/>
    </source>
</evidence>
<organism evidence="1 2">
    <name type="scientific">Pantoea brenneri</name>
    <dbReference type="NCBI Taxonomy" id="472694"/>
    <lineage>
        <taxon>Bacteria</taxon>
        <taxon>Pseudomonadati</taxon>
        <taxon>Pseudomonadota</taxon>
        <taxon>Gammaproteobacteria</taxon>
        <taxon>Enterobacterales</taxon>
        <taxon>Erwiniaceae</taxon>
        <taxon>Pantoea</taxon>
    </lineage>
</organism>
<accession>A0AAX3J3N7</accession>